<reference evidence="3" key="2">
    <citation type="submission" date="2020-05" db="UniProtKB">
        <authorList>
            <consortium name="EnsemblMetazoa"/>
        </authorList>
    </citation>
    <scope>IDENTIFICATION</scope>
    <source>
        <strain evidence="3">wikel</strain>
    </source>
</reference>
<protein>
    <submittedName>
        <fullName evidence="2 3">Uncharacterized protein</fullName>
    </submittedName>
</protein>
<dbReference type="EnsemblMetazoa" id="ISCW011953-RA">
    <property type="protein sequence ID" value="ISCW011953-PA"/>
    <property type="gene ID" value="ISCW011953"/>
</dbReference>
<name>B7QF26_IXOSC</name>
<accession>B7QF26</accession>
<organism>
    <name type="scientific">Ixodes scapularis</name>
    <name type="common">Black-legged tick</name>
    <name type="synonym">Deer tick</name>
    <dbReference type="NCBI Taxonomy" id="6945"/>
    <lineage>
        <taxon>Eukaryota</taxon>
        <taxon>Metazoa</taxon>
        <taxon>Ecdysozoa</taxon>
        <taxon>Arthropoda</taxon>
        <taxon>Chelicerata</taxon>
        <taxon>Arachnida</taxon>
        <taxon>Acari</taxon>
        <taxon>Parasitiformes</taxon>
        <taxon>Ixodida</taxon>
        <taxon>Ixodoidea</taxon>
        <taxon>Ixodidae</taxon>
        <taxon>Ixodinae</taxon>
        <taxon>Ixodes</taxon>
    </lineage>
</organism>
<evidence type="ECO:0000256" key="1">
    <source>
        <dbReference type="SAM" id="MobiDB-lite"/>
    </source>
</evidence>
<dbReference type="EMBL" id="ABJB010083500">
    <property type="status" value="NOT_ANNOTATED_CDS"/>
    <property type="molecule type" value="Genomic_DNA"/>
</dbReference>
<dbReference type="Proteomes" id="UP000001555">
    <property type="component" value="Unassembled WGS sequence"/>
</dbReference>
<dbReference type="AlphaFoldDB" id="B7QF26"/>
<feature type="compositionally biased region" description="Basic and acidic residues" evidence="1">
    <location>
        <begin position="22"/>
        <end position="41"/>
    </location>
</feature>
<reference evidence="2 4" key="1">
    <citation type="submission" date="2008-03" db="EMBL/GenBank/DDBJ databases">
        <title>Annotation of Ixodes scapularis.</title>
        <authorList>
            <consortium name="Ixodes scapularis Genome Project Consortium"/>
            <person name="Caler E."/>
            <person name="Hannick L.I."/>
            <person name="Bidwell S."/>
            <person name="Joardar V."/>
            <person name="Thiagarajan M."/>
            <person name="Amedeo P."/>
            <person name="Galinsky K.J."/>
            <person name="Schobel S."/>
            <person name="Inman J."/>
            <person name="Hostetler J."/>
            <person name="Miller J."/>
            <person name="Hammond M."/>
            <person name="Megy K."/>
            <person name="Lawson D."/>
            <person name="Kodira C."/>
            <person name="Sutton G."/>
            <person name="Meyer J."/>
            <person name="Hill C.A."/>
            <person name="Birren B."/>
            <person name="Nene V."/>
            <person name="Collins F."/>
            <person name="Alarcon-Chaidez F."/>
            <person name="Wikel S."/>
            <person name="Strausberg R."/>
        </authorList>
    </citation>
    <scope>NUCLEOTIDE SEQUENCE [LARGE SCALE GENOMIC DNA]</scope>
    <source>
        <strain evidence="4">Wikel</strain>
        <strain evidence="2">Wikel colony</strain>
    </source>
</reference>
<evidence type="ECO:0000313" key="3">
    <source>
        <dbReference type="EnsemblMetazoa" id="ISCW011953-PA"/>
    </source>
</evidence>
<keyword evidence="4" id="KW-1185">Reference proteome</keyword>
<proteinExistence type="predicted"/>
<dbReference type="HOGENOM" id="CLU_2111540_0_0_1"/>
<dbReference type="EMBL" id="DS923699">
    <property type="protein sequence ID" value="EEC17448.1"/>
    <property type="molecule type" value="Genomic_DNA"/>
</dbReference>
<feature type="region of interest" description="Disordered" evidence="1">
    <location>
        <begin position="1"/>
        <end position="45"/>
    </location>
</feature>
<gene>
    <name evidence="2" type="ORF">IscW_ISCW011953</name>
</gene>
<evidence type="ECO:0000313" key="2">
    <source>
        <dbReference type="EMBL" id="EEC17448.1"/>
    </source>
</evidence>
<dbReference type="VEuPathDB" id="VectorBase:ISCW011953"/>
<sequence>MKTTDRRELPATATGTLRPSHTRADDGRHVFKNKKGTERTRRNIHQTTPEIMTRLFKAEISGTAHSDVEDDRRQMFTMTCPRPLRMAPGACGSAQRATTSYTAFCTKDSGREWCA</sequence>
<dbReference type="InParanoid" id="B7QF26"/>
<dbReference type="VEuPathDB" id="VectorBase:ISCI011953"/>
<dbReference type="PaxDb" id="6945-B7QF26"/>
<evidence type="ECO:0000313" key="4">
    <source>
        <dbReference type="Proteomes" id="UP000001555"/>
    </source>
</evidence>